<keyword evidence="1" id="KW-0732">Signal</keyword>
<protein>
    <recommendedName>
        <fullName evidence="4">Lipoprotein</fullName>
    </recommendedName>
</protein>
<dbReference type="PROSITE" id="PS51257">
    <property type="entry name" value="PROKAR_LIPOPROTEIN"/>
    <property type="match status" value="1"/>
</dbReference>
<comment type="caution">
    <text evidence="2">The sequence shown here is derived from an EMBL/GenBank/DDBJ whole genome shotgun (WGS) entry which is preliminary data.</text>
</comment>
<evidence type="ECO:0000313" key="2">
    <source>
        <dbReference type="EMBL" id="OUO56353.1"/>
    </source>
</evidence>
<organism evidence="2 3">
    <name type="scientific">Candidatus Avelusimicrobium gallicola</name>
    <dbReference type="NCBI Taxonomy" id="2562704"/>
    <lineage>
        <taxon>Bacteria</taxon>
        <taxon>Pseudomonadati</taxon>
        <taxon>Elusimicrobiota</taxon>
        <taxon>Elusimicrobia</taxon>
        <taxon>Elusimicrobiales</taxon>
        <taxon>Elusimicrobiaceae</taxon>
        <taxon>Candidatus Avelusimicrobium</taxon>
    </lineage>
</organism>
<accession>A0A1Y4DAW9</accession>
<keyword evidence="3" id="KW-1185">Reference proteome</keyword>
<gene>
    <name evidence="2" type="ORF">B5F75_06990</name>
</gene>
<dbReference type="AlphaFoldDB" id="A0A1Y4DAW9"/>
<evidence type="ECO:0000313" key="3">
    <source>
        <dbReference type="Proteomes" id="UP000196368"/>
    </source>
</evidence>
<reference evidence="3" key="1">
    <citation type="submission" date="2017-04" db="EMBL/GenBank/DDBJ databases">
        <title>Function of individual gut microbiota members based on whole genome sequencing of pure cultures obtained from chicken caecum.</title>
        <authorList>
            <person name="Medvecky M."/>
            <person name="Cejkova D."/>
            <person name="Polansky O."/>
            <person name="Karasova D."/>
            <person name="Kubasova T."/>
            <person name="Cizek A."/>
            <person name="Rychlik I."/>
        </authorList>
    </citation>
    <scope>NUCLEOTIDE SEQUENCE [LARGE SCALE GENOMIC DNA]</scope>
    <source>
        <strain evidence="3">An273</strain>
    </source>
</reference>
<name>A0A1Y4DAW9_9BACT</name>
<dbReference type="Proteomes" id="UP000196368">
    <property type="component" value="Unassembled WGS sequence"/>
</dbReference>
<dbReference type="EMBL" id="NFJD01000004">
    <property type="protein sequence ID" value="OUO56353.1"/>
    <property type="molecule type" value="Genomic_DNA"/>
</dbReference>
<feature type="signal peptide" evidence="1">
    <location>
        <begin position="1"/>
        <end position="25"/>
    </location>
</feature>
<evidence type="ECO:0008006" key="4">
    <source>
        <dbReference type="Google" id="ProtNLM"/>
    </source>
</evidence>
<proteinExistence type="predicted"/>
<feature type="chain" id="PRO_5012847883" description="Lipoprotein" evidence="1">
    <location>
        <begin position="26"/>
        <end position="121"/>
    </location>
</feature>
<evidence type="ECO:0000256" key="1">
    <source>
        <dbReference type="SAM" id="SignalP"/>
    </source>
</evidence>
<sequence>MKNMKKTYLMIFAAALLAACSSAPQKVGINAMPVKLNKAITAADKTCQTDADCVAVKKGCCECAGYEAVNVKAAEKVQKVWNKECQMAPCTREMCYVQITPKCENNVCTGELKPMDSYFGK</sequence>